<gene>
    <name evidence="2" type="ORF">QJS10_CPB18g00505</name>
</gene>
<dbReference type="PANTHER" id="PTHR38926">
    <property type="entry name" value="F-BOX DOMAIN CONTAINING PROTEIN, EXPRESSED"/>
    <property type="match status" value="1"/>
</dbReference>
<dbReference type="Proteomes" id="UP001180020">
    <property type="component" value="Unassembled WGS sequence"/>
</dbReference>
<sequence>MTLNYYPSPIFPADCPFVGDFDRSVWLGERSSFDEWSGKFCLSDWWADDDKWCGYWDGWTCNGPDVLWRHPMDDLGRLPSDPFDMGLASSSSASSTVDDSDCEIANVDDFEPEPPVLEAEVWDSRVEGREPHEALLYALGYLGLRDLLSAERVCKTWRTHIQNDPLLWRNIHIEEPLNVIKDDELYRLVQRAQGYLESLTMINCRVINEECLRRVLEISPKLKRLSIPGCSKIMIEGLIDMLKCLNLRGLKHLRVYRLHNVQLKHYQELKLLLDADKSDHQKTFIPIFFHNENSSYSFKNVRKLDIEPCYMCGKPWLLFDCPLESCKGSQSSSSPCRACINCIPRCMNCGRCINNIDYVETFCLSFCCWGCKEVLEAYDMEVKLFLNYTRRLYCMKLFKRRMCSCFDESILKVGGSFGDVGVG</sequence>
<dbReference type="PANTHER" id="PTHR38926:SF5">
    <property type="entry name" value="F-BOX AND LEUCINE-RICH REPEAT PROTEIN 6"/>
    <property type="match status" value="1"/>
</dbReference>
<accession>A0AAV9CP96</accession>
<comment type="caution">
    <text evidence="2">The sequence shown here is derived from an EMBL/GenBank/DDBJ whole genome shotgun (WGS) entry which is preliminary data.</text>
</comment>
<dbReference type="PROSITE" id="PS50181">
    <property type="entry name" value="FBOX"/>
    <property type="match status" value="1"/>
</dbReference>
<feature type="domain" description="F-box" evidence="1">
    <location>
        <begin position="124"/>
        <end position="171"/>
    </location>
</feature>
<evidence type="ECO:0000259" key="1">
    <source>
        <dbReference type="PROSITE" id="PS50181"/>
    </source>
</evidence>
<dbReference type="InterPro" id="IPR032675">
    <property type="entry name" value="LRR_dom_sf"/>
</dbReference>
<dbReference type="InterPro" id="IPR036047">
    <property type="entry name" value="F-box-like_dom_sf"/>
</dbReference>
<keyword evidence="3" id="KW-1185">Reference proteome</keyword>
<organism evidence="2 3">
    <name type="scientific">Acorus calamus</name>
    <name type="common">Sweet flag</name>
    <dbReference type="NCBI Taxonomy" id="4465"/>
    <lineage>
        <taxon>Eukaryota</taxon>
        <taxon>Viridiplantae</taxon>
        <taxon>Streptophyta</taxon>
        <taxon>Embryophyta</taxon>
        <taxon>Tracheophyta</taxon>
        <taxon>Spermatophyta</taxon>
        <taxon>Magnoliopsida</taxon>
        <taxon>Liliopsida</taxon>
        <taxon>Acoraceae</taxon>
        <taxon>Acorus</taxon>
    </lineage>
</organism>
<dbReference type="Gene3D" id="1.20.1280.50">
    <property type="match status" value="1"/>
</dbReference>
<protein>
    <recommendedName>
        <fullName evidence="1">F-box domain-containing protein</fullName>
    </recommendedName>
</protein>
<reference evidence="2" key="1">
    <citation type="journal article" date="2023" name="Nat. Commun.">
        <title>Diploid and tetraploid genomes of Acorus and the evolution of monocots.</title>
        <authorList>
            <person name="Ma L."/>
            <person name="Liu K.W."/>
            <person name="Li Z."/>
            <person name="Hsiao Y.Y."/>
            <person name="Qi Y."/>
            <person name="Fu T."/>
            <person name="Tang G.D."/>
            <person name="Zhang D."/>
            <person name="Sun W.H."/>
            <person name="Liu D.K."/>
            <person name="Li Y."/>
            <person name="Chen G.Z."/>
            <person name="Liu X.D."/>
            <person name="Liao X.Y."/>
            <person name="Jiang Y.T."/>
            <person name="Yu X."/>
            <person name="Hao Y."/>
            <person name="Huang J."/>
            <person name="Zhao X.W."/>
            <person name="Ke S."/>
            <person name="Chen Y.Y."/>
            <person name="Wu W.L."/>
            <person name="Hsu J.L."/>
            <person name="Lin Y.F."/>
            <person name="Huang M.D."/>
            <person name="Li C.Y."/>
            <person name="Huang L."/>
            <person name="Wang Z.W."/>
            <person name="Zhao X."/>
            <person name="Zhong W.Y."/>
            <person name="Peng D.H."/>
            <person name="Ahmad S."/>
            <person name="Lan S."/>
            <person name="Zhang J.S."/>
            <person name="Tsai W.C."/>
            <person name="Van de Peer Y."/>
            <person name="Liu Z.J."/>
        </authorList>
    </citation>
    <scope>NUCLEOTIDE SEQUENCE</scope>
    <source>
        <strain evidence="2">CP</strain>
    </source>
</reference>
<dbReference type="InterPro" id="IPR001810">
    <property type="entry name" value="F-box_dom"/>
</dbReference>
<evidence type="ECO:0000313" key="3">
    <source>
        <dbReference type="Proteomes" id="UP001180020"/>
    </source>
</evidence>
<dbReference type="EMBL" id="JAUJYO010000018">
    <property type="protein sequence ID" value="KAK1290499.1"/>
    <property type="molecule type" value="Genomic_DNA"/>
</dbReference>
<dbReference type="Gene3D" id="3.80.10.10">
    <property type="entry name" value="Ribonuclease Inhibitor"/>
    <property type="match status" value="1"/>
</dbReference>
<proteinExistence type="predicted"/>
<evidence type="ECO:0000313" key="2">
    <source>
        <dbReference type="EMBL" id="KAK1290499.1"/>
    </source>
</evidence>
<name>A0AAV9CP96_ACOCL</name>
<reference evidence="2" key="2">
    <citation type="submission" date="2023-06" db="EMBL/GenBank/DDBJ databases">
        <authorList>
            <person name="Ma L."/>
            <person name="Liu K.-W."/>
            <person name="Li Z."/>
            <person name="Hsiao Y.-Y."/>
            <person name="Qi Y."/>
            <person name="Fu T."/>
            <person name="Tang G."/>
            <person name="Zhang D."/>
            <person name="Sun W.-H."/>
            <person name="Liu D.-K."/>
            <person name="Li Y."/>
            <person name="Chen G.-Z."/>
            <person name="Liu X.-D."/>
            <person name="Liao X.-Y."/>
            <person name="Jiang Y.-T."/>
            <person name="Yu X."/>
            <person name="Hao Y."/>
            <person name="Huang J."/>
            <person name="Zhao X.-W."/>
            <person name="Ke S."/>
            <person name="Chen Y.-Y."/>
            <person name="Wu W.-L."/>
            <person name="Hsu J.-L."/>
            <person name="Lin Y.-F."/>
            <person name="Huang M.-D."/>
            <person name="Li C.-Y."/>
            <person name="Huang L."/>
            <person name="Wang Z.-W."/>
            <person name="Zhao X."/>
            <person name="Zhong W.-Y."/>
            <person name="Peng D.-H."/>
            <person name="Ahmad S."/>
            <person name="Lan S."/>
            <person name="Zhang J.-S."/>
            <person name="Tsai W.-C."/>
            <person name="Van De Peer Y."/>
            <person name="Liu Z.-J."/>
        </authorList>
    </citation>
    <scope>NUCLEOTIDE SEQUENCE</scope>
    <source>
        <strain evidence="2">CP</strain>
        <tissue evidence="2">Leaves</tissue>
    </source>
</reference>
<dbReference type="SUPFAM" id="SSF81383">
    <property type="entry name" value="F-box domain"/>
    <property type="match status" value="1"/>
</dbReference>
<dbReference type="Pfam" id="PF12937">
    <property type="entry name" value="F-box-like"/>
    <property type="match status" value="1"/>
</dbReference>
<dbReference type="AlphaFoldDB" id="A0AAV9CP96"/>